<dbReference type="NCBIfam" id="TIGR02464">
    <property type="entry name" value="ribofla_fusion"/>
    <property type="match status" value="1"/>
</dbReference>
<protein>
    <recommendedName>
        <fullName evidence="3">NADAR domain-containing protein</fullName>
    </recommendedName>
</protein>
<accession>A0A451A1K8</accession>
<name>A0A451A1K8_9GAMM</name>
<gene>
    <name evidence="4" type="ORF">BECKTUN1418D_GA0071000_11118</name>
</gene>
<dbReference type="SUPFAM" id="SSF143990">
    <property type="entry name" value="YbiA-like"/>
    <property type="match status" value="1"/>
</dbReference>
<evidence type="ECO:0000256" key="2">
    <source>
        <dbReference type="ARBA" id="ARBA00000751"/>
    </source>
</evidence>
<dbReference type="AlphaFoldDB" id="A0A451A1K8"/>
<dbReference type="CDD" id="cd15457">
    <property type="entry name" value="NADAR"/>
    <property type="match status" value="1"/>
</dbReference>
<evidence type="ECO:0000313" key="4">
    <source>
        <dbReference type="EMBL" id="VFK59916.1"/>
    </source>
</evidence>
<dbReference type="InterPro" id="IPR012816">
    <property type="entry name" value="NADAR"/>
</dbReference>
<dbReference type="InterPro" id="IPR037238">
    <property type="entry name" value="YbiA-like_sf"/>
</dbReference>
<comment type="catalytic activity">
    <reaction evidence="1">
        <text>5-amino-6-(5-phospho-D-ribosylamino)uracil + H2O = 5,6-diaminouracil + D-ribose 5-phosphate</text>
        <dbReference type="Rhea" id="RHEA:55020"/>
        <dbReference type="ChEBI" id="CHEBI:15377"/>
        <dbReference type="ChEBI" id="CHEBI:46252"/>
        <dbReference type="ChEBI" id="CHEBI:58453"/>
        <dbReference type="ChEBI" id="CHEBI:78346"/>
    </reaction>
</comment>
<reference evidence="4" key="1">
    <citation type="submission" date="2019-02" db="EMBL/GenBank/DDBJ databases">
        <authorList>
            <person name="Gruber-Vodicka R. H."/>
            <person name="Seah K. B. B."/>
        </authorList>
    </citation>
    <scope>NUCLEOTIDE SEQUENCE</scope>
    <source>
        <strain evidence="4">BECK_BY1</strain>
    </source>
</reference>
<dbReference type="EMBL" id="CAADFX010000111">
    <property type="protein sequence ID" value="VFK59916.1"/>
    <property type="molecule type" value="Genomic_DNA"/>
</dbReference>
<dbReference type="Pfam" id="PF08719">
    <property type="entry name" value="NADAR"/>
    <property type="match status" value="1"/>
</dbReference>
<organism evidence="4">
    <name type="scientific">Candidatus Kentrum sp. TUN</name>
    <dbReference type="NCBI Taxonomy" id="2126343"/>
    <lineage>
        <taxon>Bacteria</taxon>
        <taxon>Pseudomonadati</taxon>
        <taxon>Pseudomonadota</taxon>
        <taxon>Gammaproteobacteria</taxon>
        <taxon>Candidatus Kentrum</taxon>
    </lineage>
</organism>
<evidence type="ECO:0000259" key="3">
    <source>
        <dbReference type="Pfam" id="PF08719"/>
    </source>
</evidence>
<dbReference type="Gene3D" id="1.10.357.40">
    <property type="entry name" value="YbiA-like"/>
    <property type="match status" value="1"/>
</dbReference>
<evidence type="ECO:0000256" key="1">
    <source>
        <dbReference type="ARBA" id="ARBA00000022"/>
    </source>
</evidence>
<comment type="catalytic activity">
    <reaction evidence="2">
        <text>2,5-diamino-6-hydroxy-4-(5-phosphoribosylamino)-pyrimidine + H2O = 2,5,6-triamino-4-hydroxypyrimidine + D-ribose 5-phosphate</text>
        <dbReference type="Rhea" id="RHEA:23436"/>
        <dbReference type="ChEBI" id="CHEBI:15377"/>
        <dbReference type="ChEBI" id="CHEBI:58614"/>
        <dbReference type="ChEBI" id="CHEBI:78346"/>
        <dbReference type="ChEBI" id="CHEBI:137796"/>
    </reaction>
</comment>
<proteinExistence type="predicted"/>
<feature type="domain" description="NADAR" evidence="3">
    <location>
        <begin position="7"/>
        <end position="150"/>
    </location>
</feature>
<sequence length="160" mass="18159">MADEICFYRANEKPYGPFSNLFKRDILFEGECFPTAEHAYQAGKPRRDAVKSWLMAAPSPALLSMAAHGLYSWDVRSDWSKIKFSRMRAVLWAKFTQHTDLEKLLVSTGDEILVEPPRTNTPVNRLWGRVDGKGKNMLGILLMEVRSELQQGKSSPIQNG</sequence>